<dbReference type="STRING" id="1513793.SAMN06296036_108189"/>
<evidence type="ECO:0000256" key="4">
    <source>
        <dbReference type="ARBA" id="ARBA00023049"/>
    </source>
</evidence>
<keyword evidence="3" id="KW-0378">Hydrolase</keyword>
<evidence type="ECO:0000256" key="3">
    <source>
        <dbReference type="ARBA" id="ARBA00022801"/>
    </source>
</evidence>
<evidence type="ECO:0000313" key="6">
    <source>
        <dbReference type="Proteomes" id="UP000192907"/>
    </source>
</evidence>
<organism evidence="5 6">
    <name type="scientific">Pseudobacteriovorax antillogorgiicola</name>
    <dbReference type="NCBI Taxonomy" id="1513793"/>
    <lineage>
        <taxon>Bacteria</taxon>
        <taxon>Pseudomonadati</taxon>
        <taxon>Bdellovibrionota</taxon>
        <taxon>Oligoflexia</taxon>
        <taxon>Oligoflexales</taxon>
        <taxon>Pseudobacteriovoracaceae</taxon>
        <taxon>Pseudobacteriovorax</taxon>
    </lineage>
</organism>
<dbReference type="GO" id="GO:0008237">
    <property type="term" value="F:metallopeptidase activity"/>
    <property type="evidence" value="ECO:0007669"/>
    <property type="project" value="UniProtKB-KW"/>
</dbReference>
<keyword evidence="6" id="KW-1185">Reference proteome</keyword>
<accession>A0A1Y6BY59</accession>
<dbReference type="Pfam" id="PF08014">
    <property type="entry name" value="MATCAP"/>
    <property type="match status" value="1"/>
</dbReference>
<comment type="cofactor">
    <cofactor evidence="1">
        <name>Zn(2+)</name>
        <dbReference type="ChEBI" id="CHEBI:29105"/>
    </cofactor>
</comment>
<evidence type="ECO:0000313" key="5">
    <source>
        <dbReference type="EMBL" id="SMF27023.1"/>
    </source>
</evidence>
<reference evidence="6" key="1">
    <citation type="submission" date="2017-04" db="EMBL/GenBank/DDBJ databases">
        <authorList>
            <person name="Varghese N."/>
            <person name="Submissions S."/>
        </authorList>
    </citation>
    <scope>NUCLEOTIDE SEQUENCE [LARGE SCALE GENOMIC DNA]</scope>
    <source>
        <strain evidence="6">RKEM611</strain>
    </source>
</reference>
<dbReference type="InterPro" id="IPR012548">
    <property type="entry name" value="MATCAP"/>
</dbReference>
<keyword evidence="2" id="KW-0645">Protease</keyword>
<evidence type="ECO:0000256" key="2">
    <source>
        <dbReference type="ARBA" id="ARBA00022670"/>
    </source>
</evidence>
<dbReference type="GO" id="GO:0006508">
    <property type="term" value="P:proteolysis"/>
    <property type="evidence" value="ECO:0007669"/>
    <property type="project" value="UniProtKB-KW"/>
</dbReference>
<dbReference type="RefSeq" id="WP_132318776.1">
    <property type="nucleotide sequence ID" value="NZ_FWZT01000008.1"/>
</dbReference>
<evidence type="ECO:0000256" key="1">
    <source>
        <dbReference type="ARBA" id="ARBA00001947"/>
    </source>
</evidence>
<dbReference type="Proteomes" id="UP000192907">
    <property type="component" value="Unassembled WGS sequence"/>
</dbReference>
<dbReference type="OrthoDB" id="9785840at2"/>
<protein>
    <submittedName>
        <fullName evidence="5">Uncharacterized protein</fullName>
    </submittedName>
</protein>
<keyword evidence="4" id="KW-0482">Metalloprotease</keyword>
<proteinExistence type="predicted"/>
<gene>
    <name evidence="5" type="ORF">SAMN06296036_108189</name>
</gene>
<name>A0A1Y6BY59_9BACT</name>
<dbReference type="AlphaFoldDB" id="A0A1Y6BY59"/>
<sequence>MTKDYLYLTGFKDIVSKVEAGVPIQNLLLGKTSLDYLDLLNELVERKVLHAPRHIADFLKTPKASSPVLDFVIRGICA</sequence>
<dbReference type="EMBL" id="FWZT01000008">
    <property type="protein sequence ID" value="SMF27023.1"/>
    <property type="molecule type" value="Genomic_DNA"/>
</dbReference>